<dbReference type="Gene3D" id="3.40.50.300">
    <property type="entry name" value="P-loop containing nucleotide triphosphate hydrolases"/>
    <property type="match status" value="1"/>
</dbReference>
<dbReference type="InterPro" id="IPR004459">
    <property type="entry name" value="CobQ_synth"/>
</dbReference>
<dbReference type="AlphaFoldDB" id="A0A370GZ64"/>
<protein>
    <recommendedName>
        <fullName evidence="4">Cobyric acid synthase</fullName>
    </recommendedName>
</protein>
<comment type="function">
    <text evidence="4">Catalyzes amidations at positions B, D, E, and G on adenosylcobyrinic A,C-diamide. NH(2) groups are provided by glutamine, and one molecule of ATP is hydrogenolyzed for each amidation.</text>
</comment>
<dbReference type="SUPFAM" id="SSF52540">
    <property type="entry name" value="P-loop containing nucleoside triphosphate hydrolases"/>
    <property type="match status" value="1"/>
</dbReference>
<keyword evidence="2 4" id="KW-0169">Cobalamin biosynthesis</keyword>
<evidence type="ECO:0000313" key="8">
    <source>
        <dbReference type="EMBL" id="RDI48935.1"/>
    </source>
</evidence>
<feature type="region of interest" description="Disordered" evidence="5">
    <location>
        <begin position="382"/>
        <end position="445"/>
    </location>
</feature>
<evidence type="ECO:0000256" key="2">
    <source>
        <dbReference type="ARBA" id="ARBA00022573"/>
    </source>
</evidence>
<dbReference type="SUPFAM" id="SSF52317">
    <property type="entry name" value="Class I glutamine amidotransferase-like"/>
    <property type="match status" value="1"/>
</dbReference>
<reference evidence="8 9" key="1">
    <citation type="submission" date="2018-07" db="EMBL/GenBank/DDBJ databases">
        <title>Genomic Encyclopedia of Type Strains, Phase IV (KMG-IV): sequencing the most valuable type-strain genomes for metagenomic binning, comparative biology and taxonomic classification.</title>
        <authorList>
            <person name="Goeker M."/>
        </authorList>
    </citation>
    <scope>NUCLEOTIDE SEQUENCE [LARGE SCALE GENOMIC DNA]</scope>
    <source>
        <strain evidence="8 9">DSM 44952</strain>
    </source>
</reference>
<sequence length="568" mass="60040">MAGTTSDAGKSVVVAGICRMLARRGVRVAPFKAQNMSNNSVVTLDGGEIGRAQALQARACGLEPSVRFNPVLLKPGSDRRSQLVVRGRAVDTVGARDYFRHRQRLRQVVADELASLRDEFDVVICEGAGSPAEINLRATDLANMGLARAADLPVLLVGDIDRGGVLAHLFGTVAILEPEDQQLISGFVINKFRGDVELLRPGLEQLATLTGRPTLGVLPYAEDLWIDAEDSLGTVSDAPVGRPQPPVGTEWLTVAAIRLPRISNSTDVEALACEPGVSVRWVSDPSRLTGADLVVLPGSKSTVSDLEWLRRTGIADALIARARAGGPILGICGGYQMLGRRILDDVESAAGEVAGLGLLDLEIEFADAKVLRRTSGHVIDRAGAGAAPVRPPLRAPADSRAGATRPNVSTGDAEPAPADTDSPFLGGDASPTVPGGTRRPGGAAESDARIAVHGYEIHHGRVSRNGERAWLELADGIPEGSARGAVWGTHLHGVLESDQFRRAWLREVAQRAGRTGFVVAEDVSVADIRTAQLDLLADLIEKHLDLDQLEHLLTTGAPPGLPTLTIGR</sequence>
<dbReference type="CDD" id="cd05389">
    <property type="entry name" value="CobQ_N"/>
    <property type="match status" value="1"/>
</dbReference>
<keyword evidence="3 4" id="KW-0315">Glutamine amidotransferase</keyword>
<dbReference type="NCBIfam" id="TIGR00313">
    <property type="entry name" value="cobQ"/>
    <property type="match status" value="1"/>
</dbReference>
<comment type="caution">
    <text evidence="8">The sequence shown here is derived from an EMBL/GenBank/DDBJ whole genome shotgun (WGS) entry which is preliminary data.</text>
</comment>
<gene>
    <name evidence="4" type="primary">cobQ</name>
    <name evidence="8" type="ORF">DFR68_10760</name>
</gene>
<feature type="domain" description="CobQ/CobB/MinD/ParA nucleotide binding" evidence="6">
    <location>
        <begin position="2"/>
        <end position="226"/>
    </location>
</feature>
<dbReference type="PANTHER" id="PTHR21343">
    <property type="entry name" value="DETHIOBIOTIN SYNTHETASE"/>
    <property type="match status" value="1"/>
</dbReference>
<dbReference type="InterPro" id="IPR011698">
    <property type="entry name" value="GATase_3"/>
</dbReference>
<evidence type="ECO:0000259" key="6">
    <source>
        <dbReference type="Pfam" id="PF01656"/>
    </source>
</evidence>
<dbReference type="GO" id="GO:0009236">
    <property type="term" value="P:cobalamin biosynthetic process"/>
    <property type="evidence" value="ECO:0007669"/>
    <property type="project" value="UniProtKB-UniRule"/>
</dbReference>
<dbReference type="Pfam" id="PF01656">
    <property type="entry name" value="CbiA"/>
    <property type="match status" value="1"/>
</dbReference>
<evidence type="ECO:0000256" key="4">
    <source>
        <dbReference type="HAMAP-Rule" id="MF_00028"/>
    </source>
</evidence>
<dbReference type="InterPro" id="IPR033949">
    <property type="entry name" value="CobQ_GATase1"/>
</dbReference>
<dbReference type="InterPro" id="IPR029062">
    <property type="entry name" value="Class_I_gatase-like"/>
</dbReference>
<name>A0A370GZ64_9NOCA</name>
<accession>A0A370GZ64</accession>
<keyword evidence="9" id="KW-1185">Reference proteome</keyword>
<dbReference type="CDD" id="cd01750">
    <property type="entry name" value="GATase1_CobQ"/>
    <property type="match status" value="1"/>
</dbReference>
<dbReference type="PROSITE" id="PS51274">
    <property type="entry name" value="GATASE_COBBQ"/>
    <property type="match status" value="1"/>
</dbReference>
<evidence type="ECO:0000256" key="1">
    <source>
        <dbReference type="ARBA" id="ARBA00004953"/>
    </source>
</evidence>
<feature type="domain" description="CobB/CobQ-like glutamine amidotransferase" evidence="7">
    <location>
        <begin position="253"/>
        <end position="378"/>
    </location>
</feature>
<dbReference type="Proteomes" id="UP000255355">
    <property type="component" value="Unassembled WGS sequence"/>
</dbReference>
<evidence type="ECO:0000256" key="5">
    <source>
        <dbReference type="SAM" id="MobiDB-lite"/>
    </source>
</evidence>
<dbReference type="InterPro" id="IPR002586">
    <property type="entry name" value="CobQ/CobB/MinD/ParA_Nub-bd_dom"/>
</dbReference>
<comment type="similarity">
    <text evidence="4">Belongs to the CobB/CobQ family. CobQ subfamily.</text>
</comment>
<proteinExistence type="inferred from homology"/>
<dbReference type="InterPro" id="IPR027417">
    <property type="entry name" value="P-loop_NTPase"/>
</dbReference>
<dbReference type="Pfam" id="PF07685">
    <property type="entry name" value="GATase_3"/>
    <property type="match status" value="1"/>
</dbReference>
<dbReference type="EMBL" id="QQAZ01000007">
    <property type="protein sequence ID" value="RDI48935.1"/>
    <property type="molecule type" value="Genomic_DNA"/>
</dbReference>
<dbReference type="NCBIfam" id="NF001989">
    <property type="entry name" value="PRK00784.1"/>
    <property type="match status" value="1"/>
</dbReference>
<feature type="active site" evidence="4">
    <location>
        <position position="492"/>
    </location>
</feature>
<organism evidence="8 9">
    <name type="scientific">Nocardia mexicana</name>
    <dbReference type="NCBI Taxonomy" id="279262"/>
    <lineage>
        <taxon>Bacteria</taxon>
        <taxon>Bacillati</taxon>
        <taxon>Actinomycetota</taxon>
        <taxon>Actinomycetes</taxon>
        <taxon>Mycobacteriales</taxon>
        <taxon>Nocardiaceae</taxon>
        <taxon>Nocardia</taxon>
    </lineage>
</organism>
<dbReference type="STRING" id="1210089.GCA_001613165_00550"/>
<dbReference type="InterPro" id="IPR047045">
    <property type="entry name" value="CobQ_N"/>
</dbReference>
<comment type="pathway">
    <text evidence="1 4">Cofactor biosynthesis; adenosylcobalamin biosynthesis.</text>
</comment>
<dbReference type="UniPathway" id="UPA00148"/>
<feature type="active site" description="Nucleophile" evidence="4">
    <location>
        <position position="332"/>
    </location>
</feature>
<evidence type="ECO:0000313" key="9">
    <source>
        <dbReference type="Proteomes" id="UP000255355"/>
    </source>
</evidence>
<evidence type="ECO:0000259" key="7">
    <source>
        <dbReference type="Pfam" id="PF07685"/>
    </source>
</evidence>
<evidence type="ECO:0000256" key="3">
    <source>
        <dbReference type="ARBA" id="ARBA00022962"/>
    </source>
</evidence>
<feature type="compositionally biased region" description="Low complexity" evidence="5">
    <location>
        <begin position="431"/>
        <end position="442"/>
    </location>
</feature>
<dbReference type="HAMAP" id="MF_00028">
    <property type="entry name" value="CobQ"/>
    <property type="match status" value="1"/>
</dbReference>
<dbReference type="GO" id="GO:0003824">
    <property type="term" value="F:catalytic activity"/>
    <property type="evidence" value="ECO:0007669"/>
    <property type="project" value="InterPro"/>
</dbReference>
<dbReference type="Gene3D" id="3.40.50.880">
    <property type="match status" value="1"/>
</dbReference>
<dbReference type="PANTHER" id="PTHR21343:SF1">
    <property type="entry name" value="COBYRIC ACID SYNTHASE"/>
    <property type="match status" value="1"/>
</dbReference>
<dbReference type="GO" id="GO:0015420">
    <property type="term" value="F:ABC-type vitamin B12 transporter activity"/>
    <property type="evidence" value="ECO:0007669"/>
    <property type="project" value="UniProtKB-UniRule"/>
</dbReference>